<sequence>MAKVLRLHKGAADTIGNWDTSVKIGTKAIDSIADPIGANDKHEITSIPSPFARMDLVKRAFKIVAEGSLEGKTAYHKLVSDCLDVGQIFFNIEKYRDKIEIIVWDKKNCLAELSDSDYEEHTRLGKTYKTYLEQDCDEYNFDQMDCIYLLNYIDPSAPGVMNIIGATSPATIFFTSANDLQYVGKKIKFGNDCPFDTEYKPLYKRDFEYIKYWWGLKKSRKDFARVFPEVDLYLEKCFRMLTDEQRNELRQNIVDETYYRGNYDDIPVVPTAQQYVMVLDEKLRRKRTVTNISSGFEMKVSDSLRNGNVPLALPVEMYTEPTHYVVAKWDKNTYVPYYDARPIDDRTLPDDGSKYPYVTVGDFLEDTIVKVPYKFNSEAFFNGNDENPDSKFSYILPLKRTYFNYFTTKDLTEKVCGKNRIEVVRLNGEAVKVVLRIPIKDGGYIQYERIYYKDGKAEATANKGAIIEKEFTLGLYPSIKYADGVKPYYKVAFLDRDSVDNPDSAYSLSFYDYSNKEVSVEGVVRRNRNADNSRFDTSYIDYITYALESEYQYITLSNDNESGIHGVIIPKFTARNGSHKFRFAIDFGTTNTHIEYSVDGSTSSNPFDITEKDMQIQKLHITDDYMINDVFNSDFIPATIGGESLYGYPMRTVISESNNTNWDKAVLAMANVNIPYTYEKSLSLPYNVLHTDLKWSTNTEDKKRASKYIESILLMLRTKVLLNNGDLSKTEIVWFYPASMTQNRFNKFKAEWENTFATLFGAPISNIIAASESVAPYYYHKAKKGATSTVVSVDIGGGTTDVLIVDKGEPKYLTSFRFAANTIFGDGYSYDSDSNGFVNKYKDIITNQLETNNLRGLKAVLKSVLDKRVSTDVIAFLFSLASNKEIKKEKVEINFAKMLADDNRGKYVVILFYVAIVYHIAKLMKAKGFDMPRHMTFSGNGSKVLNILSTNDATLVRLTKIIFEEIYAQSYSIDGLDIIRPANSKESTCKGGIILTPFQSQDYGEIKDMKTILIGTDNEKFADVHMTYNDVTEADLDSVVDVIKEYIEFTFKLDKKFSFYDNFDVDRSIMNKVKDLCYRDIRTYLENGLAIKKSEIAQDGADDNLEETLFFYPLVGIINAVVRNIYQM</sequence>
<dbReference type="AlphaFoldDB" id="A0A6H9Q4Y8"/>
<dbReference type="InterPro" id="IPR043129">
    <property type="entry name" value="ATPase_NBD"/>
</dbReference>
<name>A0A6H9Q4Y8_9BACE</name>
<dbReference type="EMBL" id="VVYJ01000013">
    <property type="protein sequence ID" value="KAA5472765.1"/>
    <property type="molecule type" value="Genomic_DNA"/>
</dbReference>
<proteinExistence type="predicted"/>
<gene>
    <name evidence="1" type="ORF">F2Y39_18600</name>
</gene>
<dbReference type="SUPFAM" id="SSF53067">
    <property type="entry name" value="Actin-like ATPase domain"/>
    <property type="match status" value="1"/>
</dbReference>
<dbReference type="Proteomes" id="UP000427825">
    <property type="component" value="Unassembled WGS sequence"/>
</dbReference>
<reference evidence="1 2" key="1">
    <citation type="journal article" date="2019" name="Nat. Med.">
        <title>A library of human gut bacterial isolates paired with longitudinal multiomics data enables mechanistic microbiome research.</title>
        <authorList>
            <person name="Poyet M."/>
            <person name="Groussin M."/>
            <person name="Gibbons S.M."/>
            <person name="Avila-Pacheco J."/>
            <person name="Jiang X."/>
            <person name="Kearney S.M."/>
            <person name="Perrotta A.R."/>
            <person name="Berdy B."/>
            <person name="Zhao S."/>
            <person name="Lieberman T.D."/>
            <person name="Swanson P.K."/>
            <person name="Smith M."/>
            <person name="Roesemann S."/>
            <person name="Alexander J.E."/>
            <person name="Rich S.A."/>
            <person name="Livny J."/>
            <person name="Vlamakis H."/>
            <person name="Clish C."/>
            <person name="Bullock K."/>
            <person name="Deik A."/>
            <person name="Scott J."/>
            <person name="Pierce K.A."/>
            <person name="Xavier R.J."/>
            <person name="Alm E.J."/>
        </authorList>
    </citation>
    <scope>NUCLEOTIDE SEQUENCE [LARGE SCALE GENOMIC DNA]</scope>
    <source>
        <strain evidence="1 2">BIOML-A25</strain>
    </source>
</reference>
<dbReference type="RefSeq" id="WP_008764248.1">
    <property type="nucleotide sequence ID" value="NZ_RCXH01000014.1"/>
</dbReference>
<protein>
    <submittedName>
        <fullName evidence="1">Uncharacterized protein</fullName>
    </submittedName>
</protein>
<accession>A0A6H9Q4Y8</accession>
<evidence type="ECO:0000313" key="2">
    <source>
        <dbReference type="Proteomes" id="UP000427825"/>
    </source>
</evidence>
<comment type="caution">
    <text evidence="1">The sequence shown here is derived from an EMBL/GenBank/DDBJ whole genome shotgun (WGS) entry which is preliminary data.</text>
</comment>
<organism evidence="1 2">
    <name type="scientific">Bacteroides caccae</name>
    <dbReference type="NCBI Taxonomy" id="47678"/>
    <lineage>
        <taxon>Bacteria</taxon>
        <taxon>Pseudomonadati</taxon>
        <taxon>Bacteroidota</taxon>
        <taxon>Bacteroidia</taxon>
        <taxon>Bacteroidales</taxon>
        <taxon>Bacteroidaceae</taxon>
        <taxon>Bacteroides</taxon>
    </lineage>
</organism>
<evidence type="ECO:0000313" key="1">
    <source>
        <dbReference type="EMBL" id="KAA5472765.1"/>
    </source>
</evidence>